<keyword evidence="4" id="KW-0378">Hydrolase</keyword>
<dbReference type="EMBL" id="NDIQ01000022">
    <property type="protein sequence ID" value="PRT55631.1"/>
    <property type="molecule type" value="Genomic_DNA"/>
</dbReference>
<keyword evidence="10" id="KW-1185">Reference proteome</keyword>
<feature type="binding site" evidence="7">
    <location>
        <position position="194"/>
    </location>
    <ligand>
        <name>Zn(2+)</name>
        <dbReference type="ChEBI" id="CHEBI:29105"/>
        <label>2</label>
    </ligand>
</feature>
<dbReference type="OrthoDB" id="3064516at2759"/>
<feature type="active site" evidence="6">
    <location>
        <position position="161"/>
    </location>
</feature>
<keyword evidence="9" id="KW-0121">Carboxypeptidase</keyword>
<gene>
    <name evidence="9" type="ORF">B9G98_03251</name>
</gene>
<organism evidence="9 10">
    <name type="scientific">Wickerhamiella sorbophila</name>
    <dbReference type="NCBI Taxonomy" id="45607"/>
    <lineage>
        <taxon>Eukaryota</taxon>
        <taxon>Fungi</taxon>
        <taxon>Dikarya</taxon>
        <taxon>Ascomycota</taxon>
        <taxon>Saccharomycotina</taxon>
        <taxon>Dipodascomycetes</taxon>
        <taxon>Dipodascales</taxon>
        <taxon>Trichomonascaceae</taxon>
        <taxon>Wickerhamiella</taxon>
    </lineage>
</organism>
<dbReference type="GeneID" id="36516999"/>
<dbReference type="InterPro" id="IPR001261">
    <property type="entry name" value="ArgE/DapE_CS"/>
</dbReference>
<evidence type="ECO:0000313" key="9">
    <source>
        <dbReference type="EMBL" id="PRT55631.1"/>
    </source>
</evidence>
<dbReference type="CDD" id="cd05674">
    <property type="entry name" value="M20_yscS"/>
    <property type="match status" value="1"/>
</dbReference>
<sequence length="556" mass="61082">MSISLGPSEHGQPKKPWAWVAAAAVYGLLELTVGGPVAFLASKAPEAAFHPSSAVCPLSEPLIPSGGFRDSSQFLEEDYVKQSVDFLAGAIKIPTQSFDEMASDPLKDDRFNIFADLHQYLFDTFPLTAENVEKVNTYGLLYTVKGSSSSLKPLILMAHQDVVPVNPETVDQWEHPPFSGFYDGEWMYGRGTIDTKNTLIGILEATESLLGQGWQPERTILISFGFDEEVEGKRGAGKLSSHIEQRYGKNSIEAIVDEGSGVTESYGALFPLVSTAEKGLIDIKYSVEVQGGHSSMPPDHTGIGILADLILKLEADPFKPYLDSESVTAQTYSCFATAPEADDEIREIVAHLGDSKYLQKLIDILNADRATRFFIQTSQAVDVISGGVKINALPEHAFVKVDHRVSVDETVQSVWDRGLRHAKGIAQKYDLGLVESGKVVFDGMMGNLTIDVSDWTETAPKSPTSGKFWDILSGVNKHVFNSVLKYDLPVITAPLVMFGNTDTANYWNLTSSIYRYTPLQESDGANAHTVNEKIRFRGHLGTVIWYYEFLQFASTS</sequence>
<evidence type="ECO:0000256" key="7">
    <source>
        <dbReference type="PIRSR" id="PIRSR037217-2"/>
    </source>
</evidence>
<proteinExistence type="inferred from homology"/>
<dbReference type="GO" id="GO:0004181">
    <property type="term" value="F:metallocarboxypeptidase activity"/>
    <property type="evidence" value="ECO:0007669"/>
    <property type="project" value="InterPro"/>
</dbReference>
<evidence type="ECO:0000256" key="3">
    <source>
        <dbReference type="ARBA" id="ARBA00022723"/>
    </source>
</evidence>
<dbReference type="PANTHER" id="PTHR45962:SF1">
    <property type="entry name" value="N-FATTY-ACYL-AMINO ACID SYNTHASE_HYDROLASE PM20D1"/>
    <property type="match status" value="1"/>
</dbReference>
<dbReference type="Pfam" id="PF01546">
    <property type="entry name" value="Peptidase_M20"/>
    <property type="match status" value="1"/>
</dbReference>
<dbReference type="Proteomes" id="UP000238350">
    <property type="component" value="Unassembled WGS sequence"/>
</dbReference>
<feature type="binding site" evidence="7">
    <location>
        <position position="229"/>
    </location>
    <ligand>
        <name>Zn(2+)</name>
        <dbReference type="ChEBI" id="CHEBI:29105"/>
        <label>1</label>
    </ligand>
</feature>
<feature type="binding site" evidence="7">
    <location>
        <position position="528"/>
    </location>
    <ligand>
        <name>Zn(2+)</name>
        <dbReference type="ChEBI" id="CHEBI:29105"/>
        <label>1</label>
    </ligand>
</feature>
<feature type="domain" description="Peptidase M20 dimerisation" evidence="8">
    <location>
        <begin position="275"/>
        <end position="421"/>
    </location>
</feature>
<dbReference type="InterPro" id="IPR036264">
    <property type="entry name" value="Bact_exopeptidase_dim_dom"/>
</dbReference>
<evidence type="ECO:0000256" key="2">
    <source>
        <dbReference type="ARBA" id="ARBA00022670"/>
    </source>
</evidence>
<keyword evidence="5 7" id="KW-0862">Zinc</keyword>
<dbReference type="GO" id="GO:0046872">
    <property type="term" value="F:metal ion binding"/>
    <property type="evidence" value="ECO:0007669"/>
    <property type="project" value="UniProtKB-KW"/>
</dbReference>
<dbReference type="AlphaFoldDB" id="A0A2T0FKW3"/>
<feature type="binding site" evidence="7">
    <location>
        <position position="159"/>
    </location>
    <ligand>
        <name>Zn(2+)</name>
        <dbReference type="ChEBI" id="CHEBI:29105"/>
        <label>2</label>
    </ligand>
</feature>
<dbReference type="InterPro" id="IPR011650">
    <property type="entry name" value="Peptidase_M20_dimer"/>
</dbReference>
<feature type="binding site" evidence="7">
    <location>
        <position position="194"/>
    </location>
    <ligand>
        <name>Zn(2+)</name>
        <dbReference type="ChEBI" id="CHEBI:29105"/>
        <label>1</label>
    </ligand>
</feature>
<dbReference type="RefSeq" id="XP_024665576.1">
    <property type="nucleotide sequence ID" value="XM_024809808.1"/>
</dbReference>
<dbReference type="SUPFAM" id="SSF53187">
    <property type="entry name" value="Zn-dependent exopeptidases"/>
    <property type="match status" value="1"/>
</dbReference>
<comment type="similarity">
    <text evidence="1">Belongs to the peptidase M20A family.</text>
</comment>
<dbReference type="InterPro" id="IPR047177">
    <property type="entry name" value="Pept_M20A"/>
</dbReference>
<name>A0A2T0FKW3_9ASCO</name>
<feature type="active site" description="Proton acceptor" evidence="6">
    <location>
        <position position="228"/>
    </location>
</feature>
<evidence type="ECO:0000313" key="10">
    <source>
        <dbReference type="Proteomes" id="UP000238350"/>
    </source>
</evidence>
<dbReference type="InterPro" id="IPR002933">
    <property type="entry name" value="Peptidase_M20"/>
</dbReference>
<dbReference type="PROSITE" id="PS00759">
    <property type="entry name" value="ARGE_DAPE_CPG2_2"/>
    <property type="match status" value="1"/>
</dbReference>
<keyword evidence="3 7" id="KW-0479">Metal-binding</keyword>
<protein>
    <submittedName>
        <fullName evidence="9">Carboxypeptidase S</fullName>
    </submittedName>
</protein>
<evidence type="ECO:0000256" key="4">
    <source>
        <dbReference type="ARBA" id="ARBA00022801"/>
    </source>
</evidence>
<dbReference type="InterPro" id="IPR017141">
    <property type="entry name" value="Pept_M20_carboxypep"/>
</dbReference>
<evidence type="ECO:0000256" key="6">
    <source>
        <dbReference type="PIRSR" id="PIRSR037217-1"/>
    </source>
</evidence>
<feature type="binding site" evidence="7">
    <location>
        <position position="257"/>
    </location>
    <ligand>
        <name>Zn(2+)</name>
        <dbReference type="ChEBI" id="CHEBI:29105"/>
        <label>2</label>
    </ligand>
</feature>
<dbReference type="GO" id="GO:0051603">
    <property type="term" value="P:proteolysis involved in protein catabolic process"/>
    <property type="evidence" value="ECO:0007669"/>
    <property type="project" value="TreeGrafter"/>
</dbReference>
<evidence type="ECO:0000256" key="1">
    <source>
        <dbReference type="ARBA" id="ARBA00006247"/>
    </source>
</evidence>
<dbReference type="GO" id="GO:0000328">
    <property type="term" value="C:fungal-type vacuole lumen"/>
    <property type="evidence" value="ECO:0007669"/>
    <property type="project" value="TreeGrafter"/>
</dbReference>
<reference evidence="9 10" key="1">
    <citation type="submission" date="2017-04" db="EMBL/GenBank/DDBJ databases">
        <title>Genome sequencing of [Candida] sorbophila.</title>
        <authorList>
            <person name="Ahn J.O."/>
        </authorList>
    </citation>
    <scope>NUCLEOTIDE SEQUENCE [LARGE SCALE GENOMIC DNA]</scope>
    <source>
        <strain evidence="9 10">DS02</strain>
    </source>
</reference>
<dbReference type="PANTHER" id="PTHR45962">
    <property type="entry name" value="N-FATTY-ACYL-AMINO ACID SYNTHASE/HYDROLASE PM20D1"/>
    <property type="match status" value="1"/>
</dbReference>
<keyword evidence="2" id="KW-0645">Protease</keyword>
<dbReference type="Gene3D" id="3.30.70.360">
    <property type="match status" value="1"/>
</dbReference>
<evidence type="ECO:0000259" key="8">
    <source>
        <dbReference type="Pfam" id="PF07687"/>
    </source>
</evidence>
<dbReference type="SUPFAM" id="SSF55031">
    <property type="entry name" value="Bacterial exopeptidase dimerisation domain"/>
    <property type="match status" value="1"/>
</dbReference>
<evidence type="ECO:0000256" key="5">
    <source>
        <dbReference type="ARBA" id="ARBA00022833"/>
    </source>
</evidence>
<dbReference type="STRING" id="45607.A0A2T0FKW3"/>
<accession>A0A2T0FKW3</accession>
<dbReference type="FunFam" id="3.40.630.10:FF:000027">
    <property type="entry name" value="N-fatty-acyl-amino acid synthase/hydrolase PM20D1"/>
    <property type="match status" value="1"/>
</dbReference>
<dbReference type="PIRSF" id="PIRSF037217">
    <property type="entry name" value="Carboxypeptidase_S"/>
    <property type="match status" value="1"/>
</dbReference>
<dbReference type="Pfam" id="PF07687">
    <property type="entry name" value="M20_dimer"/>
    <property type="match status" value="1"/>
</dbReference>
<comment type="caution">
    <text evidence="9">The sequence shown here is derived from an EMBL/GenBank/DDBJ whole genome shotgun (WGS) entry which is preliminary data.</text>
</comment>
<dbReference type="Gene3D" id="3.40.630.10">
    <property type="entry name" value="Zn peptidases"/>
    <property type="match status" value="1"/>
</dbReference>